<gene>
    <name evidence="1" type="ORF">CO2235_MP50049</name>
</gene>
<evidence type="ECO:0000313" key="2">
    <source>
        <dbReference type="Proteomes" id="UP000256862"/>
    </source>
</evidence>
<organism evidence="1 2">
    <name type="scientific">Cupriavidus oxalaticus</name>
    <dbReference type="NCBI Taxonomy" id="96344"/>
    <lineage>
        <taxon>Bacteria</taxon>
        <taxon>Pseudomonadati</taxon>
        <taxon>Pseudomonadota</taxon>
        <taxon>Betaproteobacteria</taxon>
        <taxon>Burkholderiales</taxon>
        <taxon>Burkholderiaceae</taxon>
        <taxon>Cupriavidus</taxon>
    </lineage>
</organism>
<geneLocation type="plasmid" evidence="2">
    <name>co2235_mp</name>
</geneLocation>
<evidence type="ECO:0000313" key="1">
    <source>
        <dbReference type="EMBL" id="SPC20862.1"/>
    </source>
</evidence>
<name>A0A976BIG7_9BURK</name>
<proteinExistence type="predicted"/>
<comment type="caution">
    <text evidence="1">The sequence shown here is derived from an EMBL/GenBank/DDBJ whole genome shotgun (WGS) entry which is preliminary data.</text>
</comment>
<dbReference type="AlphaFoldDB" id="A0A976BIG7"/>
<dbReference type="EMBL" id="OGUS01000140">
    <property type="protein sequence ID" value="SPC20862.1"/>
    <property type="molecule type" value="Genomic_DNA"/>
</dbReference>
<dbReference type="Proteomes" id="UP000256862">
    <property type="component" value="Plasmid CO2235_mp"/>
</dbReference>
<protein>
    <submittedName>
        <fullName evidence="1">Uncharacterized protein</fullName>
    </submittedName>
</protein>
<reference evidence="1 2" key="1">
    <citation type="submission" date="2018-01" db="EMBL/GenBank/DDBJ databases">
        <authorList>
            <person name="Clerissi C."/>
        </authorList>
    </citation>
    <scope>NUCLEOTIDE SEQUENCE [LARGE SCALE GENOMIC DNA]</scope>
    <source>
        <strain evidence="1">Cupriavidus oxalaticus LMG 2235</strain>
        <plasmid evidence="2">co2235_mp</plasmid>
    </source>
</reference>
<accession>A0A976BIG7</accession>
<sequence length="58" mass="6114">MPETTTGVALGSTRHKILQAASIPVRLRFAYKAGTPVRAKAGAPLTVVKRGDIHRSCG</sequence>